<dbReference type="Gene3D" id="1.10.443.10">
    <property type="entry name" value="Intergrase catalytic core"/>
    <property type="match status" value="1"/>
</dbReference>
<dbReference type="GO" id="GO:0003677">
    <property type="term" value="F:DNA binding"/>
    <property type="evidence" value="ECO:0007669"/>
    <property type="project" value="UniProtKB-UniRule"/>
</dbReference>
<feature type="active site" evidence="9">
    <location>
        <position position="225"/>
    </location>
</feature>
<keyword evidence="4 9" id="KW-0159">Chromosome partition</keyword>
<dbReference type="InterPro" id="IPR013762">
    <property type="entry name" value="Integrase-like_cat_sf"/>
</dbReference>
<dbReference type="PANTHER" id="PTHR30349:SF77">
    <property type="entry name" value="TYROSINE RECOMBINASE XERC"/>
    <property type="match status" value="1"/>
</dbReference>
<dbReference type="GO" id="GO:0005737">
    <property type="term" value="C:cytoplasm"/>
    <property type="evidence" value="ECO:0007669"/>
    <property type="project" value="UniProtKB-SubCell"/>
</dbReference>
<comment type="function">
    <text evidence="9">Site-specific tyrosine recombinase, which acts by catalyzing the cutting and rejoining of the recombining DNA molecules. The XerC-XerD complex is essential to convert dimers of the bacterial chromosome into monomers to permit their segregation at cell division. It also contributes to the segregational stability of plasmids.</text>
</comment>
<dbReference type="InterPro" id="IPR023009">
    <property type="entry name" value="Tyrosine_recombinase_XerC/XerD"/>
</dbReference>
<dbReference type="GO" id="GO:0051301">
    <property type="term" value="P:cell division"/>
    <property type="evidence" value="ECO:0007669"/>
    <property type="project" value="UniProtKB-KW"/>
</dbReference>
<dbReference type="SUPFAM" id="SSF56349">
    <property type="entry name" value="DNA breaking-rejoining enzymes"/>
    <property type="match status" value="1"/>
</dbReference>
<comment type="subcellular location">
    <subcellularLocation>
        <location evidence="1 9">Cytoplasm</location>
    </subcellularLocation>
</comment>
<dbReference type="GO" id="GO:0009037">
    <property type="term" value="F:tyrosine-based site-specific recombinase activity"/>
    <property type="evidence" value="ECO:0007669"/>
    <property type="project" value="UniProtKB-UniRule"/>
</dbReference>
<gene>
    <name evidence="9" type="primary">xerC</name>
    <name evidence="12" type="ORF">F9K24_12310</name>
</gene>
<evidence type="ECO:0000256" key="7">
    <source>
        <dbReference type="ARBA" id="ARBA00023172"/>
    </source>
</evidence>
<dbReference type="GO" id="GO:0006313">
    <property type="term" value="P:DNA transposition"/>
    <property type="evidence" value="ECO:0007669"/>
    <property type="project" value="UniProtKB-UniRule"/>
</dbReference>
<dbReference type="SUPFAM" id="SSF47823">
    <property type="entry name" value="lambda integrase-like, N-terminal domain"/>
    <property type="match status" value="1"/>
</dbReference>
<dbReference type="HAMAP" id="MF_01808">
    <property type="entry name" value="Recomb_XerC_XerD"/>
    <property type="match status" value="1"/>
</dbReference>
<evidence type="ECO:0000256" key="5">
    <source>
        <dbReference type="ARBA" id="ARBA00022908"/>
    </source>
</evidence>
<feature type="active site" evidence="9">
    <location>
        <position position="293"/>
    </location>
</feature>
<comment type="caution">
    <text evidence="12">The sequence shown here is derived from an EMBL/GenBank/DDBJ whole genome shotgun (WGS) entry which is preliminary data.</text>
</comment>
<dbReference type="CDD" id="cd00798">
    <property type="entry name" value="INT_XerDC_C"/>
    <property type="match status" value="1"/>
</dbReference>
<dbReference type="Pfam" id="PF00589">
    <property type="entry name" value="Phage_integrase"/>
    <property type="match status" value="1"/>
</dbReference>
<name>A0A833LX36_9LEPT</name>
<evidence type="ECO:0000256" key="3">
    <source>
        <dbReference type="ARBA" id="ARBA00022618"/>
    </source>
</evidence>
<feature type="active site" evidence="9">
    <location>
        <position position="197"/>
    </location>
</feature>
<dbReference type="AlphaFoldDB" id="A0A833LX36"/>
<feature type="active site" evidence="9">
    <location>
        <position position="296"/>
    </location>
</feature>
<dbReference type="Pfam" id="PF02899">
    <property type="entry name" value="Phage_int_SAM_1"/>
    <property type="match status" value="1"/>
</dbReference>
<keyword evidence="2 9" id="KW-0963">Cytoplasm</keyword>
<dbReference type="InterPro" id="IPR044068">
    <property type="entry name" value="CB"/>
</dbReference>
<accession>A0A833LX36</accession>
<proteinExistence type="inferred from homology"/>
<dbReference type="Gene3D" id="1.10.150.130">
    <property type="match status" value="1"/>
</dbReference>
<evidence type="ECO:0000256" key="8">
    <source>
        <dbReference type="ARBA" id="ARBA00023306"/>
    </source>
</evidence>
<evidence type="ECO:0000313" key="13">
    <source>
        <dbReference type="Proteomes" id="UP000460298"/>
    </source>
</evidence>
<evidence type="ECO:0000256" key="4">
    <source>
        <dbReference type="ARBA" id="ARBA00022829"/>
    </source>
</evidence>
<evidence type="ECO:0000256" key="6">
    <source>
        <dbReference type="ARBA" id="ARBA00023125"/>
    </source>
</evidence>
<dbReference type="PROSITE" id="PS51900">
    <property type="entry name" value="CB"/>
    <property type="match status" value="1"/>
</dbReference>
<keyword evidence="3 9" id="KW-0132">Cell division</keyword>
<protein>
    <recommendedName>
        <fullName evidence="9">Tyrosine recombinase XerC</fullName>
    </recommendedName>
</protein>
<dbReference type="PANTHER" id="PTHR30349">
    <property type="entry name" value="PHAGE INTEGRASE-RELATED"/>
    <property type="match status" value="1"/>
</dbReference>
<dbReference type="Proteomes" id="UP000460298">
    <property type="component" value="Unassembled WGS sequence"/>
</dbReference>
<feature type="active site" evidence="9">
    <location>
        <position position="319"/>
    </location>
</feature>
<keyword evidence="7 9" id="KW-0233">DNA recombination</keyword>
<dbReference type="GO" id="GO:0007059">
    <property type="term" value="P:chromosome segregation"/>
    <property type="evidence" value="ECO:0007669"/>
    <property type="project" value="UniProtKB-UniRule"/>
</dbReference>
<evidence type="ECO:0000256" key="1">
    <source>
        <dbReference type="ARBA" id="ARBA00004496"/>
    </source>
</evidence>
<feature type="domain" description="Core-binding (CB)" evidence="11">
    <location>
        <begin position="28"/>
        <end position="131"/>
    </location>
</feature>
<evidence type="ECO:0000256" key="9">
    <source>
        <dbReference type="HAMAP-Rule" id="MF_01808"/>
    </source>
</evidence>
<dbReference type="InterPro" id="IPR002104">
    <property type="entry name" value="Integrase_catalytic"/>
</dbReference>
<keyword evidence="8 9" id="KW-0131">Cell cycle</keyword>
<sequence length="354" mass="40505">MIRDELSPRKAALKNFGLSPQKLHLLDENRLEPLERFSMYLQVEKDGSAHTLRSYLNDLLDFLLFLQEEDHDVLAVDTILLRSYFTKISGVDFSRNKATGAGTGQSLMRTLSPRSQARKLSALKTYYRLLVRQGLLEENPVTMRAPKFYRSLPSFIPAQEMDSLLQTTEGETESSRPAELQLRDRAMIEMLYSTGMRVSELLSLSPSRVLDHNGEIVSEMRITGKGRKDRVVFIGDPARRAVAEYLAVRPRLRPKSESLFVNARGGALTDRGLREILNHYERNAGLRKRLYPHRFRHTFATDLLNDGADIRQVQEMLGHSSLSTTQIYTSVSRERLKEVYRNSHPRAKSPRETA</sequence>
<dbReference type="InterPro" id="IPR050090">
    <property type="entry name" value="Tyrosine_recombinase_XerCD"/>
</dbReference>
<feature type="domain" description="Tyr recombinase" evidence="10">
    <location>
        <begin position="151"/>
        <end position="341"/>
    </location>
</feature>
<evidence type="ECO:0000256" key="2">
    <source>
        <dbReference type="ARBA" id="ARBA00022490"/>
    </source>
</evidence>
<keyword evidence="6 9" id="KW-0238">DNA-binding</keyword>
<dbReference type="PROSITE" id="PS51898">
    <property type="entry name" value="TYR_RECOMBINASE"/>
    <property type="match status" value="1"/>
</dbReference>
<evidence type="ECO:0000259" key="10">
    <source>
        <dbReference type="PROSITE" id="PS51898"/>
    </source>
</evidence>
<comment type="similarity">
    <text evidence="9">Belongs to the 'phage' integrase family. XerC subfamily.</text>
</comment>
<comment type="subunit">
    <text evidence="9">Forms a cyclic heterotetrameric complex composed of two molecules of XerC and two molecules of XerD.</text>
</comment>
<organism evidence="12 13">
    <name type="scientific">Leptonema illini</name>
    <dbReference type="NCBI Taxonomy" id="183"/>
    <lineage>
        <taxon>Bacteria</taxon>
        <taxon>Pseudomonadati</taxon>
        <taxon>Spirochaetota</taxon>
        <taxon>Spirochaetia</taxon>
        <taxon>Leptospirales</taxon>
        <taxon>Leptospiraceae</taxon>
        <taxon>Leptonema</taxon>
    </lineage>
</organism>
<evidence type="ECO:0000313" key="12">
    <source>
        <dbReference type="EMBL" id="KAB2932060.1"/>
    </source>
</evidence>
<dbReference type="InterPro" id="IPR010998">
    <property type="entry name" value="Integrase_recombinase_N"/>
</dbReference>
<reference evidence="12 13" key="1">
    <citation type="submission" date="2019-10" db="EMBL/GenBank/DDBJ databases">
        <title>Extracellular Electron Transfer in a Candidatus Methanoperedens spp. Enrichment Culture.</title>
        <authorList>
            <person name="Berger S."/>
            <person name="Rangel Shaw D."/>
            <person name="Berben T."/>
            <person name="In 'T Zandt M."/>
            <person name="Frank J."/>
            <person name="Reimann J."/>
            <person name="Jetten M.S.M."/>
            <person name="Welte C.U."/>
        </authorList>
    </citation>
    <scope>NUCLEOTIDE SEQUENCE [LARGE SCALE GENOMIC DNA]</scope>
    <source>
        <strain evidence="12">SB12</strain>
    </source>
</reference>
<feature type="active site" description="O-(3'-phospho-DNA)-tyrosine intermediate" evidence="9">
    <location>
        <position position="328"/>
    </location>
</feature>
<dbReference type="InterPro" id="IPR011010">
    <property type="entry name" value="DNA_brk_join_enz"/>
</dbReference>
<dbReference type="EMBL" id="WBUI01000011">
    <property type="protein sequence ID" value="KAB2932060.1"/>
    <property type="molecule type" value="Genomic_DNA"/>
</dbReference>
<evidence type="ECO:0000259" key="11">
    <source>
        <dbReference type="PROSITE" id="PS51900"/>
    </source>
</evidence>
<keyword evidence="5 9" id="KW-0229">DNA integration</keyword>
<dbReference type="InterPro" id="IPR004107">
    <property type="entry name" value="Integrase_SAM-like_N"/>
</dbReference>